<feature type="non-terminal residue" evidence="1">
    <location>
        <position position="1"/>
    </location>
</feature>
<dbReference type="Proteomes" id="UP000176998">
    <property type="component" value="Unassembled WGS sequence"/>
</dbReference>
<sequence length="100" mass="11227">SLDVPKSGKLVHPADALPRVYPGYDPVTSVGIVRSDTEGRPCSRGSDMCVSVALSNWKPRNVPLPAARTIMLGVQSEWRWYRARHVLRWKFGAPRVQWSV</sequence>
<organism evidence="1 2">
    <name type="scientific">Colletotrichum orchidophilum</name>
    <dbReference type="NCBI Taxonomy" id="1209926"/>
    <lineage>
        <taxon>Eukaryota</taxon>
        <taxon>Fungi</taxon>
        <taxon>Dikarya</taxon>
        <taxon>Ascomycota</taxon>
        <taxon>Pezizomycotina</taxon>
        <taxon>Sordariomycetes</taxon>
        <taxon>Hypocreomycetidae</taxon>
        <taxon>Glomerellales</taxon>
        <taxon>Glomerellaceae</taxon>
        <taxon>Colletotrichum</taxon>
    </lineage>
</organism>
<keyword evidence="2" id="KW-1185">Reference proteome</keyword>
<reference evidence="1 2" key="1">
    <citation type="submission" date="2016-09" db="EMBL/GenBank/DDBJ databases">
        <authorList>
            <person name="Capua I."/>
            <person name="De Benedictis P."/>
            <person name="Joannis T."/>
            <person name="Lombin L.H."/>
            <person name="Cattoli G."/>
        </authorList>
    </citation>
    <scope>NUCLEOTIDE SEQUENCE [LARGE SCALE GENOMIC DNA]</scope>
    <source>
        <strain evidence="1 2">IMI 309357</strain>
    </source>
</reference>
<dbReference type="GeneID" id="34564508"/>
<dbReference type="EMBL" id="MJBS01000123">
    <property type="protein sequence ID" value="OHE93306.1"/>
    <property type="molecule type" value="Genomic_DNA"/>
</dbReference>
<dbReference type="RefSeq" id="XP_022470471.1">
    <property type="nucleotide sequence ID" value="XM_022622998.1"/>
</dbReference>
<proteinExistence type="predicted"/>
<protein>
    <submittedName>
        <fullName evidence="1">Uncharacterized protein</fullName>
    </submittedName>
</protein>
<evidence type="ECO:0000313" key="2">
    <source>
        <dbReference type="Proteomes" id="UP000176998"/>
    </source>
</evidence>
<accession>A0A1G4AW24</accession>
<comment type="caution">
    <text evidence="1">The sequence shown here is derived from an EMBL/GenBank/DDBJ whole genome shotgun (WGS) entry which is preliminary data.</text>
</comment>
<gene>
    <name evidence="1" type="ORF">CORC01_11374</name>
</gene>
<evidence type="ECO:0000313" key="1">
    <source>
        <dbReference type="EMBL" id="OHE93306.1"/>
    </source>
</evidence>
<name>A0A1G4AW24_9PEZI</name>
<dbReference type="AlphaFoldDB" id="A0A1G4AW24"/>